<dbReference type="Gene3D" id="3.40.50.300">
    <property type="entry name" value="P-loop containing nucleotide triphosphate hydrolases"/>
    <property type="match status" value="1"/>
</dbReference>
<feature type="binding site" evidence="3">
    <location>
        <begin position="11"/>
        <end position="16"/>
    </location>
    <ligand>
        <name>ATP</name>
        <dbReference type="ChEBI" id="CHEBI:30616"/>
    </ligand>
</feature>
<sequence>MKIIGITGGVGSGKSEILNILEEEYGAKIIIADQVAHRLMEPDGKSYEGIVRAFGKGIVKADGFIDREVLGSIVFCSERKLRILNEITHKNVDEEILRQMEAIKEMDPDSLIVCEAALLVGAEYEKQFDQLWYIYTREEIRFQRLKASRGYSDRKIRQMIESQKSEEEFKEAATHVIDNSGEIEETKRQIQEILGK</sequence>
<dbReference type="PANTHER" id="PTHR10695">
    <property type="entry name" value="DEPHOSPHO-COA KINASE-RELATED"/>
    <property type="match status" value="1"/>
</dbReference>
<dbReference type="Pfam" id="PF01121">
    <property type="entry name" value="CoaE"/>
    <property type="match status" value="1"/>
</dbReference>
<evidence type="ECO:0000313" key="7">
    <source>
        <dbReference type="Proteomes" id="UP000886721"/>
    </source>
</evidence>
<dbReference type="GO" id="GO:0005737">
    <property type="term" value="C:cytoplasm"/>
    <property type="evidence" value="ECO:0007669"/>
    <property type="project" value="UniProtKB-SubCell"/>
</dbReference>
<dbReference type="SUPFAM" id="SSF52540">
    <property type="entry name" value="P-loop containing nucleoside triphosphate hydrolases"/>
    <property type="match status" value="1"/>
</dbReference>
<dbReference type="HAMAP" id="MF_00376">
    <property type="entry name" value="Dephospho_CoA_kinase"/>
    <property type="match status" value="1"/>
</dbReference>
<keyword evidence="3 6" id="KW-0808">Transferase</keyword>
<evidence type="ECO:0000313" key="6">
    <source>
        <dbReference type="EMBL" id="HIX68103.1"/>
    </source>
</evidence>
<dbReference type="Proteomes" id="UP000886721">
    <property type="component" value="Unassembled WGS sequence"/>
</dbReference>
<dbReference type="NCBIfam" id="TIGR00152">
    <property type="entry name" value="dephospho-CoA kinase"/>
    <property type="match status" value="1"/>
</dbReference>
<keyword evidence="1 3" id="KW-0547">Nucleotide-binding</keyword>
<keyword evidence="3" id="KW-0963">Cytoplasm</keyword>
<dbReference type="InterPro" id="IPR001977">
    <property type="entry name" value="Depp_CoAkinase"/>
</dbReference>
<dbReference type="GO" id="GO:0005524">
    <property type="term" value="F:ATP binding"/>
    <property type="evidence" value="ECO:0007669"/>
    <property type="project" value="UniProtKB-UniRule"/>
</dbReference>
<dbReference type="InterPro" id="IPR027417">
    <property type="entry name" value="P-loop_NTPase"/>
</dbReference>
<comment type="catalytic activity">
    <reaction evidence="3">
        <text>3'-dephospho-CoA + ATP = ADP + CoA + H(+)</text>
        <dbReference type="Rhea" id="RHEA:18245"/>
        <dbReference type="ChEBI" id="CHEBI:15378"/>
        <dbReference type="ChEBI" id="CHEBI:30616"/>
        <dbReference type="ChEBI" id="CHEBI:57287"/>
        <dbReference type="ChEBI" id="CHEBI:57328"/>
        <dbReference type="ChEBI" id="CHEBI:456216"/>
        <dbReference type="EC" id="2.7.1.24"/>
    </reaction>
</comment>
<dbReference type="GO" id="GO:0015937">
    <property type="term" value="P:coenzyme A biosynthetic process"/>
    <property type="evidence" value="ECO:0007669"/>
    <property type="project" value="UniProtKB-UniRule"/>
</dbReference>
<dbReference type="EMBL" id="DXEM01000027">
    <property type="protein sequence ID" value="HIX68103.1"/>
    <property type="molecule type" value="Genomic_DNA"/>
</dbReference>
<evidence type="ECO:0000256" key="4">
    <source>
        <dbReference type="NCBIfam" id="TIGR00152"/>
    </source>
</evidence>
<name>A0A9D1WVW7_9FIRM</name>
<evidence type="ECO:0000256" key="3">
    <source>
        <dbReference type="HAMAP-Rule" id="MF_00376"/>
    </source>
</evidence>
<evidence type="ECO:0000256" key="1">
    <source>
        <dbReference type="ARBA" id="ARBA00022741"/>
    </source>
</evidence>
<comment type="similarity">
    <text evidence="3">Belongs to the CoaE family.</text>
</comment>
<dbReference type="PROSITE" id="PS50052">
    <property type="entry name" value="GUANYLATE_KINASE_2"/>
    <property type="match status" value="1"/>
</dbReference>
<dbReference type="PANTHER" id="PTHR10695:SF46">
    <property type="entry name" value="BIFUNCTIONAL COENZYME A SYNTHASE-RELATED"/>
    <property type="match status" value="1"/>
</dbReference>
<dbReference type="GO" id="GO:0004140">
    <property type="term" value="F:dephospho-CoA kinase activity"/>
    <property type="evidence" value="ECO:0007669"/>
    <property type="project" value="UniProtKB-UniRule"/>
</dbReference>
<gene>
    <name evidence="3 6" type="primary">coaE</name>
    <name evidence="6" type="ORF">H9735_08315</name>
</gene>
<accession>A0A9D1WVW7</accession>
<evidence type="ECO:0000259" key="5">
    <source>
        <dbReference type="PROSITE" id="PS50052"/>
    </source>
</evidence>
<comment type="function">
    <text evidence="3">Catalyzes the phosphorylation of the 3'-hydroxyl group of dephosphocoenzyme A to form coenzyme A.</text>
</comment>
<keyword evidence="2 3" id="KW-0067">ATP-binding</keyword>
<organism evidence="6 7">
    <name type="scientific">Candidatus Anaerostipes excrementavium</name>
    <dbReference type="NCBI Taxonomy" id="2838463"/>
    <lineage>
        <taxon>Bacteria</taxon>
        <taxon>Bacillati</taxon>
        <taxon>Bacillota</taxon>
        <taxon>Clostridia</taxon>
        <taxon>Lachnospirales</taxon>
        <taxon>Lachnospiraceae</taxon>
        <taxon>Anaerostipes</taxon>
    </lineage>
</organism>
<dbReference type="EC" id="2.7.1.24" evidence="3 4"/>
<dbReference type="InterPro" id="IPR008144">
    <property type="entry name" value="Guanylate_kin-like_dom"/>
</dbReference>
<feature type="domain" description="Guanylate kinase-like" evidence="5">
    <location>
        <begin position="1"/>
        <end position="195"/>
    </location>
</feature>
<proteinExistence type="inferred from homology"/>
<dbReference type="AlphaFoldDB" id="A0A9D1WVW7"/>
<keyword evidence="3" id="KW-0173">Coenzyme A biosynthesis</keyword>
<comment type="subcellular location">
    <subcellularLocation>
        <location evidence="3">Cytoplasm</location>
    </subcellularLocation>
</comment>
<comment type="pathway">
    <text evidence="3">Cofactor biosynthesis; coenzyme A biosynthesis; CoA from (R)-pantothenate: step 5/5.</text>
</comment>
<dbReference type="PROSITE" id="PS51219">
    <property type="entry name" value="DPCK"/>
    <property type="match status" value="1"/>
</dbReference>
<reference evidence="6" key="1">
    <citation type="journal article" date="2021" name="PeerJ">
        <title>Extensive microbial diversity within the chicken gut microbiome revealed by metagenomics and culture.</title>
        <authorList>
            <person name="Gilroy R."/>
            <person name="Ravi A."/>
            <person name="Getino M."/>
            <person name="Pursley I."/>
            <person name="Horton D.L."/>
            <person name="Alikhan N.F."/>
            <person name="Baker D."/>
            <person name="Gharbi K."/>
            <person name="Hall N."/>
            <person name="Watson M."/>
            <person name="Adriaenssens E.M."/>
            <person name="Foster-Nyarko E."/>
            <person name="Jarju S."/>
            <person name="Secka A."/>
            <person name="Antonio M."/>
            <person name="Oren A."/>
            <person name="Chaudhuri R.R."/>
            <person name="La Ragione R."/>
            <person name="Hildebrand F."/>
            <person name="Pallen M.J."/>
        </authorList>
    </citation>
    <scope>NUCLEOTIDE SEQUENCE</scope>
    <source>
        <strain evidence="6">CHK191-13928</strain>
    </source>
</reference>
<reference evidence="6" key="2">
    <citation type="submission" date="2021-04" db="EMBL/GenBank/DDBJ databases">
        <authorList>
            <person name="Gilroy R."/>
        </authorList>
    </citation>
    <scope>NUCLEOTIDE SEQUENCE</scope>
    <source>
        <strain evidence="6">CHK191-13928</strain>
    </source>
</reference>
<keyword evidence="3 6" id="KW-0418">Kinase</keyword>
<protein>
    <recommendedName>
        <fullName evidence="3 4">Dephospho-CoA kinase</fullName>
        <ecNumber evidence="3 4">2.7.1.24</ecNumber>
    </recommendedName>
    <alternativeName>
        <fullName evidence="3">Dephosphocoenzyme A kinase</fullName>
    </alternativeName>
</protein>
<evidence type="ECO:0000256" key="2">
    <source>
        <dbReference type="ARBA" id="ARBA00022840"/>
    </source>
</evidence>
<dbReference type="CDD" id="cd02022">
    <property type="entry name" value="DPCK"/>
    <property type="match status" value="1"/>
</dbReference>
<comment type="caution">
    <text evidence="6">The sequence shown here is derived from an EMBL/GenBank/DDBJ whole genome shotgun (WGS) entry which is preliminary data.</text>
</comment>